<organism evidence="6 7">
    <name type="scientific">Duganella phyllosphaerae</name>
    <dbReference type="NCBI Taxonomy" id="762836"/>
    <lineage>
        <taxon>Bacteria</taxon>
        <taxon>Pseudomonadati</taxon>
        <taxon>Pseudomonadota</taxon>
        <taxon>Betaproteobacteria</taxon>
        <taxon>Burkholderiales</taxon>
        <taxon>Oxalobacteraceae</taxon>
        <taxon>Telluria group</taxon>
        <taxon>Duganella</taxon>
    </lineage>
</organism>
<keyword evidence="3 5" id="KW-1133">Transmembrane helix</keyword>
<dbReference type="EMBL" id="LROM01000092">
    <property type="protein sequence ID" value="OEZ98266.1"/>
    <property type="molecule type" value="Genomic_DNA"/>
</dbReference>
<dbReference type="RefSeq" id="WP_070249409.1">
    <property type="nucleotide sequence ID" value="NZ_LROM01000092.1"/>
</dbReference>
<name>A0A1E7WHY5_9BURK</name>
<evidence type="ECO:0000256" key="3">
    <source>
        <dbReference type="ARBA" id="ARBA00022989"/>
    </source>
</evidence>
<keyword evidence="2 5" id="KW-0812">Transmembrane</keyword>
<evidence type="ECO:0000313" key="7">
    <source>
        <dbReference type="Proteomes" id="UP000175989"/>
    </source>
</evidence>
<sequence>MPRDINFFGVLLPGVLPLFLLTLLLQVALDSVLNRVGAYRHSWHPALVRVCLFVCIFSALLITLYQ</sequence>
<protein>
    <submittedName>
        <fullName evidence="6">Protein AaeX</fullName>
    </submittedName>
</protein>
<evidence type="ECO:0000256" key="4">
    <source>
        <dbReference type="ARBA" id="ARBA00023136"/>
    </source>
</evidence>
<evidence type="ECO:0000256" key="1">
    <source>
        <dbReference type="ARBA" id="ARBA00022475"/>
    </source>
</evidence>
<comment type="caution">
    <text evidence="6">The sequence shown here is derived from an EMBL/GenBank/DDBJ whole genome shotgun (WGS) entry which is preliminary data.</text>
</comment>
<dbReference type="InterPro" id="IPR012451">
    <property type="entry name" value="DUF1656"/>
</dbReference>
<dbReference type="Proteomes" id="UP000175989">
    <property type="component" value="Unassembled WGS sequence"/>
</dbReference>
<keyword evidence="4 5" id="KW-0472">Membrane</keyword>
<dbReference type="OrthoDB" id="6080293at2"/>
<reference evidence="7" key="1">
    <citation type="journal article" date="2016" name="Front. Microbiol.">
        <title>Molecular Keys to the Janthinobacterium and Duganella spp. Interaction with the Plant Pathogen Fusarium graminearum.</title>
        <authorList>
            <person name="Haack F.S."/>
            <person name="Poehlein A."/>
            <person name="Kroger C."/>
            <person name="Voigt C.A."/>
            <person name="Piepenbring M."/>
            <person name="Bode H.B."/>
            <person name="Daniel R."/>
            <person name="Schafer W."/>
            <person name="Streit W.R."/>
        </authorList>
    </citation>
    <scope>NUCLEOTIDE SEQUENCE [LARGE SCALE GENOMIC DNA]</scope>
    <source>
        <strain evidence="7">T54</strain>
    </source>
</reference>
<dbReference type="Pfam" id="PF07869">
    <property type="entry name" value="DUF1656"/>
    <property type="match status" value="1"/>
</dbReference>
<evidence type="ECO:0000256" key="2">
    <source>
        <dbReference type="ARBA" id="ARBA00022692"/>
    </source>
</evidence>
<dbReference type="PATRIC" id="fig|762836.4.peg.3304"/>
<evidence type="ECO:0000256" key="5">
    <source>
        <dbReference type="SAM" id="Phobius"/>
    </source>
</evidence>
<evidence type="ECO:0000313" key="6">
    <source>
        <dbReference type="EMBL" id="OEZ98266.1"/>
    </source>
</evidence>
<feature type="transmembrane region" description="Helical" evidence="5">
    <location>
        <begin position="46"/>
        <end position="65"/>
    </location>
</feature>
<proteinExistence type="predicted"/>
<accession>A0A1E7WHY5</accession>
<keyword evidence="7" id="KW-1185">Reference proteome</keyword>
<gene>
    <name evidence="6" type="primary">aaeX</name>
    <name evidence="6" type="ORF">DUPY_32110</name>
</gene>
<keyword evidence="1" id="KW-1003">Cell membrane</keyword>
<dbReference type="AlphaFoldDB" id="A0A1E7WHY5"/>